<evidence type="ECO:0000313" key="7">
    <source>
        <dbReference type="EMBL" id="MEN2988166.1"/>
    </source>
</evidence>
<evidence type="ECO:0000256" key="1">
    <source>
        <dbReference type="ARBA" id="ARBA00004651"/>
    </source>
</evidence>
<feature type="transmembrane region" description="Helical" evidence="6">
    <location>
        <begin position="26"/>
        <end position="48"/>
    </location>
</feature>
<evidence type="ECO:0000313" key="8">
    <source>
        <dbReference type="Proteomes" id="UP001413721"/>
    </source>
</evidence>
<comment type="subcellular location">
    <subcellularLocation>
        <location evidence="1">Cell membrane</location>
        <topology evidence="1">Multi-pass membrane protein</topology>
    </subcellularLocation>
</comment>
<keyword evidence="4 6" id="KW-1133">Transmembrane helix</keyword>
<protein>
    <submittedName>
        <fullName evidence="7">Disulfide bond formation protein B</fullName>
    </submittedName>
</protein>
<dbReference type="PANTHER" id="PTHR36570">
    <property type="entry name" value="DISULFIDE BOND FORMATION PROTEIN B"/>
    <property type="match status" value="1"/>
</dbReference>
<reference evidence="7 8" key="1">
    <citation type="submission" date="2024-03" db="EMBL/GenBank/DDBJ databases">
        <title>High-quality draft genome sequencing of Tistrella sp. BH-R2-4.</title>
        <authorList>
            <person name="Dong C."/>
        </authorList>
    </citation>
    <scope>NUCLEOTIDE SEQUENCE [LARGE SCALE GENOMIC DNA]</scope>
    <source>
        <strain evidence="7 8">BH-R2-4</strain>
    </source>
</reference>
<dbReference type="RefSeq" id="WP_345935522.1">
    <property type="nucleotide sequence ID" value="NZ_JBBKTV010000013.1"/>
</dbReference>
<sequence>MTMSNRRPGLTDRLGARFTARGIEPVVPFIGAGSLSLLAGALAFQYLGGLAPCVMCLWQRWPHLVVVLVAGAVTALAPARRVQGAALAVMALALLVTAGLGLYHVGVEQGWVTASAACTISGASPDGATDIAALRAAIAGAPRAACTDIAWSLLGISMAGWNALISVLLAGIAAGGARHIFKR</sequence>
<dbReference type="Pfam" id="PF02600">
    <property type="entry name" value="DsbB"/>
    <property type="match status" value="1"/>
</dbReference>
<keyword evidence="8" id="KW-1185">Reference proteome</keyword>
<dbReference type="EMBL" id="JBBKTW010000002">
    <property type="protein sequence ID" value="MEN2988166.1"/>
    <property type="molecule type" value="Genomic_DNA"/>
</dbReference>
<keyword evidence="2" id="KW-1003">Cell membrane</keyword>
<dbReference type="InterPro" id="IPR003752">
    <property type="entry name" value="DiS_bond_form_DsbB/BdbC"/>
</dbReference>
<dbReference type="Proteomes" id="UP001413721">
    <property type="component" value="Unassembled WGS sequence"/>
</dbReference>
<dbReference type="SUPFAM" id="SSF158442">
    <property type="entry name" value="DsbB-like"/>
    <property type="match status" value="1"/>
</dbReference>
<feature type="transmembrane region" description="Helical" evidence="6">
    <location>
        <begin position="60"/>
        <end position="79"/>
    </location>
</feature>
<evidence type="ECO:0000256" key="2">
    <source>
        <dbReference type="ARBA" id="ARBA00022475"/>
    </source>
</evidence>
<feature type="transmembrane region" description="Helical" evidence="6">
    <location>
        <begin position="86"/>
        <end position="105"/>
    </location>
</feature>
<gene>
    <name evidence="7" type="ORF">WG926_07605</name>
</gene>
<evidence type="ECO:0000256" key="6">
    <source>
        <dbReference type="SAM" id="Phobius"/>
    </source>
</evidence>
<evidence type="ECO:0000256" key="4">
    <source>
        <dbReference type="ARBA" id="ARBA00022989"/>
    </source>
</evidence>
<dbReference type="InterPro" id="IPR023380">
    <property type="entry name" value="DsbB-like_sf"/>
</dbReference>
<keyword evidence="3 6" id="KW-0812">Transmembrane</keyword>
<organism evidence="7 8">
    <name type="scientific">Tistrella arctica</name>
    <dbReference type="NCBI Taxonomy" id="3133430"/>
    <lineage>
        <taxon>Bacteria</taxon>
        <taxon>Pseudomonadati</taxon>
        <taxon>Pseudomonadota</taxon>
        <taxon>Alphaproteobacteria</taxon>
        <taxon>Geminicoccales</taxon>
        <taxon>Geminicoccaceae</taxon>
        <taxon>Tistrella</taxon>
    </lineage>
</organism>
<evidence type="ECO:0000256" key="5">
    <source>
        <dbReference type="ARBA" id="ARBA00023136"/>
    </source>
</evidence>
<evidence type="ECO:0000256" key="3">
    <source>
        <dbReference type="ARBA" id="ARBA00022692"/>
    </source>
</evidence>
<feature type="transmembrane region" description="Helical" evidence="6">
    <location>
        <begin position="161"/>
        <end position="181"/>
    </location>
</feature>
<name>A0ABU9YH87_9PROT</name>
<comment type="caution">
    <text evidence="7">The sequence shown here is derived from an EMBL/GenBank/DDBJ whole genome shotgun (WGS) entry which is preliminary data.</text>
</comment>
<keyword evidence="5 6" id="KW-0472">Membrane</keyword>
<proteinExistence type="predicted"/>
<dbReference type="PANTHER" id="PTHR36570:SF3">
    <property type="entry name" value="DISULFIDE BOND FORMATION PROTEIN B"/>
    <property type="match status" value="1"/>
</dbReference>
<accession>A0ABU9YH87</accession>
<dbReference type="InterPro" id="IPR050183">
    <property type="entry name" value="DsbB"/>
</dbReference>
<dbReference type="Gene3D" id="1.20.1550.10">
    <property type="entry name" value="DsbB-like"/>
    <property type="match status" value="1"/>
</dbReference>